<protein>
    <submittedName>
        <fullName evidence="3">PHD-finger domain-containing protein</fullName>
    </submittedName>
</protein>
<dbReference type="EMBL" id="JAQQWE010000009">
    <property type="protein sequence ID" value="KAK7941192.1"/>
    <property type="molecule type" value="Genomic_DNA"/>
</dbReference>
<feature type="compositionally biased region" description="Pro residues" evidence="1">
    <location>
        <begin position="534"/>
        <end position="558"/>
    </location>
</feature>
<feature type="compositionally biased region" description="Low complexity" evidence="1">
    <location>
        <begin position="476"/>
        <end position="485"/>
    </location>
</feature>
<evidence type="ECO:0000313" key="4">
    <source>
        <dbReference type="Proteomes" id="UP001391051"/>
    </source>
</evidence>
<accession>A0ABR1PVZ0</accession>
<dbReference type="Pfam" id="PF12998">
    <property type="entry name" value="ING"/>
    <property type="match status" value="1"/>
</dbReference>
<feature type="compositionally biased region" description="Acidic residues" evidence="1">
    <location>
        <begin position="802"/>
        <end position="817"/>
    </location>
</feature>
<proteinExistence type="predicted"/>
<dbReference type="SUPFAM" id="SSF57903">
    <property type="entry name" value="FYVE/PHD zinc finger"/>
    <property type="match status" value="2"/>
</dbReference>
<feature type="compositionally biased region" description="Basic and acidic residues" evidence="1">
    <location>
        <begin position="419"/>
        <end position="431"/>
    </location>
</feature>
<feature type="region of interest" description="Disordered" evidence="1">
    <location>
        <begin position="419"/>
        <end position="818"/>
    </location>
</feature>
<gene>
    <name evidence="3" type="ORF">PG986_013579</name>
</gene>
<dbReference type="Proteomes" id="UP001391051">
    <property type="component" value="Unassembled WGS sequence"/>
</dbReference>
<dbReference type="PANTHER" id="PTHR10333:SF94">
    <property type="entry name" value="FINGER DOMAIN PROTEIN, PUTATIVE (AFU_ORTHOLOGUE AFUA_3G11940)-RELATED"/>
    <property type="match status" value="1"/>
</dbReference>
<feature type="region of interest" description="Disordered" evidence="1">
    <location>
        <begin position="184"/>
        <end position="205"/>
    </location>
</feature>
<feature type="compositionally biased region" description="Polar residues" evidence="1">
    <location>
        <begin position="691"/>
        <end position="703"/>
    </location>
</feature>
<comment type="caution">
    <text evidence="3">The sequence shown here is derived from an EMBL/GenBank/DDBJ whole genome shotgun (WGS) entry which is preliminary data.</text>
</comment>
<feature type="compositionally biased region" description="Basic residues" evidence="1">
    <location>
        <begin position="486"/>
        <end position="496"/>
    </location>
</feature>
<keyword evidence="4" id="KW-1185">Reference proteome</keyword>
<feature type="region of interest" description="Disordered" evidence="1">
    <location>
        <begin position="842"/>
        <end position="885"/>
    </location>
</feature>
<dbReference type="PRINTS" id="PR01217">
    <property type="entry name" value="PRICHEXTENSN"/>
</dbReference>
<dbReference type="GeneID" id="92082863"/>
<feature type="compositionally biased region" description="Polar residues" evidence="1">
    <location>
        <begin position="191"/>
        <end position="204"/>
    </location>
</feature>
<feature type="compositionally biased region" description="Basic and acidic residues" evidence="1">
    <location>
        <begin position="660"/>
        <end position="672"/>
    </location>
</feature>
<dbReference type="InterPro" id="IPR013083">
    <property type="entry name" value="Znf_RING/FYVE/PHD"/>
</dbReference>
<sequence>MASAVEASSPSVADPAPAAVAERNSDDMDIVDEGTRSPTSKQEPAIPAQPIEAPTANSTLDSFNMRADPDAQATVSDYIDFVDHLPSDIRRSLTLIGKLDQTYADSSIKVNKLTSTWSKLPTLPADQRPLPAQLRAEISENLNRAVSSRTSSYAEACRMSDYVNRHVNRAKTILAKLQTMRENYPTEEQRSPVQTRSPQMSRTPKVTLRVDKDGQKVRGPPRITVPGEVLAPYDIDFNAYSSFSEESSDEDEISVSPARMSPAPRIKLVKTPKAPKDKVPKAPRQPRQQATSGMPMLSTSTALAKLQPPPENAVPGSHDAPWLQLTAYELARLRKRMKKNAVWSPSDTMIARELKNLGRGIEAYRAAERKAKDEGRPFEPSLPAPVVDADSGMQHPPEGAISAEALGAEEVQLSNRGMKLNEAKKLKREAMSKLAGDDAEESTRKMMETARQLLNHEASPSVAGSVQGKGSEAGPSQSSSQSQSKAPKKPREKKRKRDSESEVPTTVKAETIETGNGVQQSIKPQVKRTKTETPVPPPQIPRPTSLPPPVETPVPPPQVVQSAPVVSTTPVPLPVQPSVQPSPNSTASAVKPAISPTTGTSPAPVAMPMRSATPVPAPANNNNNNAANTTTTVPTKPSAETPIPPPAKTSTTPILPPTRDLGKRETRKDHKSLQPIATNATSATSATNATPKQPSSRGNTPVTTPVPEPQSATSRRPVSRGKAGSQEPPATLTVERPRRASTARNTPVPAEPRQPSKRNKRPAPGIVTSASGGKSAVGSRKVPPKKRPRGPNKSTSSKQVEPEAEVELDEDGNIIDPDEPRYCMCNGVSFGTMIQCDNVDVSRTDSTSIEPSTPSPTATPASHSTRSNKRRKVIPDDSHKLTGPRTQNCKQEWFHLECVGLNAIPARTTKWYCPDCRVALNIGERGEVTSRGVKL</sequence>
<organism evidence="3 4">
    <name type="scientific">Apiospora aurea</name>
    <dbReference type="NCBI Taxonomy" id="335848"/>
    <lineage>
        <taxon>Eukaryota</taxon>
        <taxon>Fungi</taxon>
        <taxon>Dikarya</taxon>
        <taxon>Ascomycota</taxon>
        <taxon>Pezizomycotina</taxon>
        <taxon>Sordariomycetes</taxon>
        <taxon>Xylariomycetidae</taxon>
        <taxon>Amphisphaeriales</taxon>
        <taxon>Apiosporaceae</taxon>
        <taxon>Apiospora</taxon>
    </lineage>
</organism>
<feature type="region of interest" description="Disordered" evidence="1">
    <location>
        <begin position="371"/>
        <end position="399"/>
    </location>
</feature>
<dbReference type="InterPro" id="IPR024610">
    <property type="entry name" value="ING_N_histone-binding"/>
</dbReference>
<feature type="compositionally biased region" description="Low complexity" evidence="1">
    <location>
        <begin position="1"/>
        <end position="21"/>
    </location>
</feature>
<feature type="compositionally biased region" description="Low complexity" evidence="1">
    <location>
        <begin position="612"/>
        <end position="635"/>
    </location>
</feature>
<dbReference type="Gene3D" id="6.10.140.1740">
    <property type="match status" value="1"/>
</dbReference>
<feature type="compositionally biased region" description="Low complexity" evidence="1">
    <location>
        <begin position="677"/>
        <end position="690"/>
    </location>
</feature>
<dbReference type="SMART" id="SM01408">
    <property type="entry name" value="ING"/>
    <property type="match status" value="1"/>
</dbReference>
<evidence type="ECO:0000259" key="2">
    <source>
        <dbReference type="SMART" id="SM01408"/>
    </source>
</evidence>
<feature type="compositionally biased region" description="Low complexity" evidence="1">
    <location>
        <begin position="844"/>
        <end position="865"/>
    </location>
</feature>
<feature type="compositionally biased region" description="Low complexity" evidence="1">
    <location>
        <begin position="42"/>
        <end position="56"/>
    </location>
</feature>
<dbReference type="InterPro" id="IPR028651">
    <property type="entry name" value="ING_fam"/>
</dbReference>
<dbReference type="PANTHER" id="PTHR10333">
    <property type="entry name" value="INHIBITOR OF GROWTH PROTEIN"/>
    <property type="match status" value="1"/>
</dbReference>
<feature type="compositionally biased region" description="Polar residues" evidence="1">
    <location>
        <begin position="513"/>
        <end position="523"/>
    </location>
</feature>
<dbReference type="Gene3D" id="3.30.40.10">
    <property type="entry name" value="Zinc/RING finger domain, C3HC4 (zinc finger)"/>
    <property type="match status" value="2"/>
</dbReference>
<dbReference type="InterPro" id="IPR011011">
    <property type="entry name" value="Znf_FYVE_PHD"/>
</dbReference>
<name>A0ABR1PVZ0_9PEZI</name>
<dbReference type="RefSeq" id="XP_066693944.1">
    <property type="nucleotide sequence ID" value="XM_066849801.1"/>
</dbReference>
<evidence type="ECO:0000256" key="1">
    <source>
        <dbReference type="SAM" id="MobiDB-lite"/>
    </source>
</evidence>
<feature type="compositionally biased region" description="Low complexity" evidence="1">
    <location>
        <begin position="559"/>
        <end position="583"/>
    </location>
</feature>
<feature type="domain" description="Inhibitor of growth protein N-terminal histone-binding" evidence="2">
    <location>
        <begin position="74"/>
        <end position="177"/>
    </location>
</feature>
<reference evidence="3 4" key="1">
    <citation type="submission" date="2023-01" db="EMBL/GenBank/DDBJ databases">
        <title>Analysis of 21 Apiospora genomes using comparative genomics revels a genus with tremendous synthesis potential of carbohydrate active enzymes and secondary metabolites.</title>
        <authorList>
            <person name="Sorensen T."/>
        </authorList>
    </citation>
    <scope>NUCLEOTIDE SEQUENCE [LARGE SCALE GENOMIC DNA]</scope>
    <source>
        <strain evidence="3 4">CBS 24483</strain>
    </source>
</reference>
<feature type="region of interest" description="Disordered" evidence="1">
    <location>
        <begin position="1"/>
        <end position="62"/>
    </location>
</feature>
<evidence type="ECO:0000313" key="3">
    <source>
        <dbReference type="EMBL" id="KAK7941192.1"/>
    </source>
</evidence>
<feature type="region of interest" description="Disordered" evidence="1">
    <location>
        <begin position="243"/>
        <end position="294"/>
    </location>
</feature>